<evidence type="ECO:0000313" key="1">
    <source>
        <dbReference type="EMBL" id="KAJ4448648.1"/>
    </source>
</evidence>
<keyword evidence="2" id="KW-1185">Reference proteome</keyword>
<evidence type="ECO:0000313" key="2">
    <source>
        <dbReference type="Proteomes" id="UP001148838"/>
    </source>
</evidence>
<accession>A0ABQ8TPM6</accession>
<dbReference type="Proteomes" id="UP001148838">
    <property type="component" value="Unassembled WGS sequence"/>
</dbReference>
<dbReference type="InterPro" id="IPR033375">
    <property type="entry name" value="Cggbp1"/>
</dbReference>
<reference evidence="1 2" key="1">
    <citation type="journal article" date="2022" name="Allergy">
        <title>Genome assembly and annotation of Periplaneta americana reveal a comprehensive cockroach allergen profile.</title>
        <authorList>
            <person name="Wang L."/>
            <person name="Xiong Q."/>
            <person name="Saelim N."/>
            <person name="Wang L."/>
            <person name="Nong W."/>
            <person name="Wan A.T."/>
            <person name="Shi M."/>
            <person name="Liu X."/>
            <person name="Cao Q."/>
            <person name="Hui J.H.L."/>
            <person name="Sookrung N."/>
            <person name="Leung T.F."/>
            <person name="Tungtrongchitr A."/>
            <person name="Tsui S.K.W."/>
        </authorList>
    </citation>
    <scope>NUCLEOTIDE SEQUENCE [LARGE SCALE GENOMIC DNA]</scope>
    <source>
        <strain evidence="1">PWHHKU_190912</strain>
    </source>
</reference>
<comment type="caution">
    <text evidence="1">The sequence shown here is derived from an EMBL/GenBank/DDBJ whole genome shotgun (WGS) entry which is preliminary data.</text>
</comment>
<gene>
    <name evidence="1" type="ORF">ANN_00038</name>
</gene>
<name>A0ABQ8TPM6_PERAM</name>
<dbReference type="EMBL" id="JAJSOF020000003">
    <property type="protein sequence ID" value="KAJ4448648.1"/>
    <property type="molecule type" value="Genomic_DNA"/>
</dbReference>
<organism evidence="1 2">
    <name type="scientific">Periplaneta americana</name>
    <name type="common">American cockroach</name>
    <name type="synonym">Blatta americana</name>
    <dbReference type="NCBI Taxonomy" id="6978"/>
    <lineage>
        <taxon>Eukaryota</taxon>
        <taxon>Metazoa</taxon>
        <taxon>Ecdysozoa</taxon>
        <taxon>Arthropoda</taxon>
        <taxon>Hexapoda</taxon>
        <taxon>Insecta</taxon>
        <taxon>Pterygota</taxon>
        <taxon>Neoptera</taxon>
        <taxon>Polyneoptera</taxon>
        <taxon>Dictyoptera</taxon>
        <taxon>Blattodea</taxon>
        <taxon>Blattoidea</taxon>
        <taxon>Blattidae</taxon>
        <taxon>Blattinae</taxon>
        <taxon>Periplaneta</taxon>
    </lineage>
</organism>
<sequence length="290" mass="34349">MKGWRTSFRISEPIIIYITCKLCKVDINVTRKQCIERHCNTKRHRHMVERNSKQAVPSNSEREYDKKSMFCRDLCAMMVNADIPLNKLNNKHFREFLEMYTKEHIPSYLQLRQHFAPILYEEKMFVTQVDPGQLRAGAPLDYKVSTAGVNTQCLICHNILKGRKKQNTMHHYESRHKDTNDCFVAEDRNEKVQDLKAALLPEKKTAEVVWTHGANGRRTKTKQVMEAMRKGEEGRENQRRCVWIILRWQGKRERNWGSEENGGDGWRQTRRRKAKGKEEYIATWIQKKKV</sequence>
<dbReference type="PANTHER" id="PTHR32344:SF1">
    <property type="entry name" value="U1-TYPE DOMAIN-CONTAINING PROTEIN"/>
    <property type="match status" value="1"/>
</dbReference>
<protein>
    <submittedName>
        <fullName evidence="1">Uncharacterized protein</fullName>
    </submittedName>
</protein>
<proteinExistence type="predicted"/>
<dbReference type="PANTHER" id="PTHR32344">
    <property type="entry name" value="U1-TYPE DOMAIN-CONTAINING PROTEIN"/>
    <property type="match status" value="1"/>
</dbReference>